<evidence type="ECO:0000256" key="4">
    <source>
        <dbReference type="ARBA" id="ARBA00022989"/>
    </source>
</evidence>
<evidence type="ECO:0000256" key="3">
    <source>
        <dbReference type="ARBA" id="ARBA00022692"/>
    </source>
</evidence>
<keyword evidence="5" id="KW-0472">Membrane</keyword>
<dbReference type="Gene3D" id="3.30.479.30">
    <property type="entry name" value="Band 7 domain"/>
    <property type="match status" value="1"/>
</dbReference>
<dbReference type="Proteomes" id="UP000233782">
    <property type="component" value="Unassembled WGS sequence"/>
</dbReference>
<dbReference type="PANTHER" id="PTHR43327:SF2">
    <property type="entry name" value="MODULATOR OF FTSH PROTEASE HFLK"/>
    <property type="match status" value="1"/>
</dbReference>
<accession>A0A2N3V353</accession>
<sequence>MAEPNYRMQYYMFLLSKHFRKILLGLFLLILLITSVKTVGPEEEGVVMYVGHYDRTVQPGLNFILPFGIEEMRKIPVQRQLKQEFGFRTASTERTTQYSKADFNDESLMLTGDLNLANVEWVVQYRIVNSYNYLFKVRDAEKALRDMSESAMRKIVGDRTVNEVLTVGRQEVATSMEVLLQRMCDEYENGIRIDQVVLQDVNPPEPVKPSFNAVNQAQQERETLINQAESEYNRIIPRARGEADETIQLAEAYALTRVNVATGEAARFNSLFEEYVKAPEVTKKRLYLETMERLLPKVGEKVIVDERGNNVLPLLNLGQNKTQTQTK</sequence>
<dbReference type="Pfam" id="PF01145">
    <property type="entry name" value="Band_7"/>
    <property type="match status" value="1"/>
</dbReference>
<dbReference type="EMBL" id="PJMU01000001">
    <property type="protein sequence ID" value="PKV76075.1"/>
    <property type="molecule type" value="Genomic_DNA"/>
</dbReference>
<comment type="function">
    <text evidence="6">HflC and HflK could encode or regulate a protease.</text>
</comment>
<dbReference type="InterPro" id="IPR036013">
    <property type="entry name" value="Band_7/SPFH_dom_sf"/>
</dbReference>
<comment type="similarity">
    <text evidence="2 6">Belongs to the band 7/mec-2 family. HflK subfamily.</text>
</comment>
<evidence type="ECO:0000313" key="9">
    <source>
        <dbReference type="Proteomes" id="UP000233782"/>
    </source>
</evidence>
<keyword evidence="9" id="KW-1185">Reference proteome</keyword>
<dbReference type="GO" id="GO:0008233">
    <property type="term" value="F:peptidase activity"/>
    <property type="evidence" value="ECO:0007669"/>
    <property type="project" value="UniProtKB-KW"/>
</dbReference>
<name>A0A2N3V353_9BACT</name>
<evidence type="ECO:0000313" key="8">
    <source>
        <dbReference type="EMBL" id="PKV76075.1"/>
    </source>
</evidence>
<gene>
    <name evidence="8" type="ORF">BD749_1025</name>
</gene>
<proteinExistence type="inferred from homology"/>
<evidence type="ECO:0000256" key="2">
    <source>
        <dbReference type="ARBA" id="ARBA00006971"/>
    </source>
</evidence>
<dbReference type="RefSeq" id="WP_101443243.1">
    <property type="nucleotide sequence ID" value="NZ_PJMU01000001.1"/>
</dbReference>
<keyword evidence="8" id="KW-0645">Protease</keyword>
<dbReference type="AlphaFoldDB" id="A0A2N3V353"/>
<dbReference type="CDD" id="cd03404">
    <property type="entry name" value="SPFH_HflK"/>
    <property type="match status" value="1"/>
</dbReference>
<reference evidence="8 9" key="1">
    <citation type="submission" date="2017-12" db="EMBL/GenBank/DDBJ databases">
        <title>Genomic Encyclopedia of Type Strains, Phase III (KMG-III): the genomes of soil and plant-associated and newly described type strains.</title>
        <authorList>
            <person name="Whitman W."/>
        </authorList>
    </citation>
    <scope>NUCLEOTIDE SEQUENCE [LARGE SCALE GENOMIC DNA]</scope>
    <source>
        <strain evidence="8 9">LP43</strain>
    </source>
</reference>
<evidence type="ECO:0000256" key="5">
    <source>
        <dbReference type="ARBA" id="ARBA00023136"/>
    </source>
</evidence>
<organism evidence="8 9">
    <name type="scientific">Pontibacter ramchanderi</name>
    <dbReference type="NCBI Taxonomy" id="1179743"/>
    <lineage>
        <taxon>Bacteria</taxon>
        <taxon>Pseudomonadati</taxon>
        <taxon>Bacteroidota</taxon>
        <taxon>Cytophagia</taxon>
        <taxon>Cytophagales</taxon>
        <taxon>Hymenobacteraceae</taxon>
        <taxon>Pontibacter</taxon>
    </lineage>
</organism>
<dbReference type="NCBIfam" id="TIGR01933">
    <property type="entry name" value="hflK"/>
    <property type="match status" value="1"/>
</dbReference>
<evidence type="ECO:0000256" key="6">
    <source>
        <dbReference type="RuleBase" id="RU364113"/>
    </source>
</evidence>
<protein>
    <recommendedName>
        <fullName evidence="6">Protein HflK</fullName>
    </recommendedName>
</protein>
<keyword evidence="8" id="KW-0378">Hydrolase</keyword>
<comment type="subcellular location">
    <subcellularLocation>
        <location evidence="1">Membrane</location>
        <topology evidence="1">Single-pass membrane protein</topology>
    </subcellularLocation>
</comment>
<dbReference type="InterPro" id="IPR001107">
    <property type="entry name" value="Band_7"/>
</dbReference>
<comment type="caution">
    <text evidence="8">The sequence shown here is derived from an EMBL/GenBank/DDBJ whole genome shotgun (WGS) entry which is preliminary data.</text>
</comment>
<evidence type="ECO:0000259" key="7">
    <source>
        <dbReference type="SMART" id="SM00244"/>
    </source>
</evidence>
<keyword evidence="4" id="KW-1133">Transmembrane helix</keyword>
<dbReference type="SUPFAM" id="SSF117892">
    <property type="entry name" value="Band 7/SPFH domain"/>
    <property type="match status" value="1"/>
</dbReference>
<dbReference type="InterPro" id="IPR010201">
    <property type="entry name" value="HflK"/>
</dbReference>
<dbReference type="SMART" id="SM00244">
    <property type="entry name" value="PHB"/>
    <property type="match status" value="1"/>
</dbReference>
<dbReference type="GO" id="GO:0016020">
    <property type="term" value="C:membrane"/>
    <property type="evidence" value="ECO:0007669"/>
    <property type="project" value="UniProtKB-SubCell"/>
</dbReference>
<feature type="domain" description="Band 7" evidence="7">
    <location>
        <begin position="34"/>
        <end position="215"/>
    </location>
</feature>
<dbReference type="GO" id="GO:0006508">
    <property type="term" value="P:proteolysis"/>
    <property type="evidence" value="ECO:0007669"/>
    <property type="project" value="UniProtKB-KW"/>
</dbReference>
<keyword evidence="3" id="KW-0812">Transmembrane</keyword>
<evidence type="ECO:0000256" key="1">
    <source>
        <dbReference type="ARBA" id="ARBA00004167"/>
    </source>
</evidence>
<dbReference type="InterPro" id="IPR050710">
    <property type="entry name" value="Band7/mec-2_domain"/>
</dbReference>
<dbReference type="PANTHER" id="PTHR43327">
    <property type="entry name" value="STOMATIN-LIKE PROTEIN 2, MITOCHONDRIAL"/>
    <property type="match status" value="1"/>
</dbReference>
<dbReference type="OrthoDB" id="9809197at2"/>
<comment type="subunit">
    <text evidence="6">HflC and HflK may interact to form a multimeric complex.</text>
</comment>